<evidence type="ECO:0000313" key="2">
    <source>
        <dbReference type="Proteomes" id="UP001157502"/>
    </source>
</evidence>
<sequence>MDGRKTLPKPIRLSVESAPAPSQSGPSNRLQQWDYGATRLVEIDVNQTGRRPSPLAPQGDNKSDPTIGCPLMPTGFVPVSATIPRPKRFITLGHAKMDKRCYDNESVKYFYDRSGKNISVDWRTQDYVVVSLGLTVCVIVILANILVMTAIFINRRFHFPIYYLLGNLAAADLFAGISYLYLMFHTGPWTIKLSTQEWFLRQNLIDTSLTASVANLLAIAVERHQTIFTMQLHSQMTNRRVILLITGIWATAIFMGLVPAMGWHCLCNLASCSIMAPMYSRSYLVFWAVLNLFTFFIMLAVYTRIFVYVRHKSQRMSQHTSEARQRETVVNLMKTVSMILGCFVICWTPGLVLLMLDGVGCQSCQVLRFEKYCLVLAECNSLVNPIIYSFRDKEMLLTFKKILCCLCRRGNNRKNTLSDVHFNTLEQETCKVQDVESMKKVNGTPLVLNGAEGMVTSTES</sequence>
<gene>
    <name evidence="1" type="ORF">DPEC_G00169600</name>
</gene>
<organism evidence="1 2">
    <name type="scientific">Dallia pectoralis</name>
    <name type="common">Alaska blackfish</name>
    <dbReference type="NCBI Taxonomy" id="75939"/>
    <lineage>
        <taxon>Eukaryota</taxon>
        <taxon>Metazoa</taxon>
        <taxon>Chordata</taxon>
        <taxon>Craniata</taxon>
        <taxon>Vertebrata</taxon>
        <taxon>Euteleostomi</taxon>
        <taxon>Actinopterygii</taxon>
        <taxon>Neopterygii</taxon>
        <taxon>Teleostei</taxon>
        <taxon>Protacanthopterygii</taxon>
        <taxon>Esociformes</taxon>
        <taxon>Umbridae</taxon>
        <taxon>Dallia</taxon>
    </lineage>
</organism>
<proteinExistence type="predicted"/>
<evidence type="ECO:0000313" key="1">
    <source>
        <dbReference type="EMBL" id="KAJ8001448.1"/>
    </source>
</evidence>
<dbReference type="EMBL" id="CM055741">
    <property type="protein sequence ID" value="KAJ8001448.1"/>
    <property type="molecule type" value="Genomic_DNA"/>
</dbReference>
<keyword evidence="2" id="KW-1185">Reference proteome</keyword>
<accession>A0ACC2GD70</accession>
<protein>
    <submittedName>
        <fullName evidence="1">Uncharacterized protein</fullName>
    </submittedName>
</protein>
<comment type="caution">
    <text evidence="1">The sequence shown here is derived from an EMBL/GenBank/DDBJ whole genome shotgun (WGS) entry which is preliminary data.</text>
</comment>
<name>A0ACC2GD70_DALPE</name>
<reference evidence="1" key="1">
    <citation type="submission" date="2021-05" db="EMBL/GenBank/DDBJ databases">
        <authorList>
            <person name="Pan Q."/>
            <person name="Jouanno E."/>
            <person name="Zahm M."/>
            <person name="Klopp C."/>
            <person name="Cabau C."/>
            <person name="Louis A."/>
            <person name="Berthelot C."/>
            <person name="Parey E."/>
            <person name="Roest Crollius H."/>
            <person name="Montfort J."/>
            <person name="Robinson-Rechavi M."/>
            <person name="Bouchez O."/>
            <person name="Lampietro C."/>
            <person name="Lopez Roques C."/>
            <person name="Donnadieu C."/>
            <person name="Postlethwait J."/>
            <person name="Bobe J."/>
            <person name="Dillon D."/>
            <person name="Chandos A."/>
            <person name="von Hippel F."/>
            <person name="Guiguen Y."/>
        </authorList>
    </citation>
    <scope>NUCLEOTIDE SEQUENCE</scope>
    <source>
        <strain evidence="1">YG-Jan2019</strain>
    </source>
</reference>
<dbReference type="Proteomes" id="UP001157502">
    <property type="component" value="Chromosome 14"/>
</dbReference>